<feature type="transmembrane region" description="Helical" evidence="8">
    <location>
        <begin position="91"/>
        <end position="117"/>
    </location>
</feature>
<evidence type="ECO:0000313" key="9">
    <source>
        <dbReference type="EMBL" id="KAK4526988.1"/>
    </source>
</evidence>
<name>A0AAV9II81_9RHOD</name>
<dbReference type="InterPro" id="IPR004698">
    <property type="entry name" value="Zn/Fe_permease_fun/pln"/>
</dbReference>
<accession>A0AAV9II81</accession>
<gene>
    <name evidence="9" type="ORF">GAYE_SCF31G4909</name>
</gene>
<keyword evidence="3 8" id="KW-0813">Transport</keyword>
<dbReference type="GO" id="GO:0005385">
    <property type="term" value="F:zinc ion transmembrane transporter activity"/>
    <property type="evidence" value="ECO:0007669"/>
    <property type="project" value="InterPro"/>
</dbReference>
<proteinExistence type="inferred from homology"/>
<keyword evidence="5 8" id="KW-1133">Transmembrane helix</keyword>
<dbReference type="GO" id="GO:0005886">
    <property type="term" value="C:plasma membrane"/>
    <property type="evidence" value="ECO:0007669"/>
    <property type="project" value="TreeGrafter"/>
</dbReference>
<comment type="similarity">
    <text evidence="2 8">Belongs to the ZIP transporter (TC 2.A.5) family.</text>
</comment>
<evidence type="ECO:0000313" key="10">
    <source>
        <dbReference type="Proteomes" id="UP001300502"/>
    </source>
</evidence>
<organism evidence="9 10">
    <name type="scientific">Galdieria yellowstonensis</name>
    <dbReference type="NCBI Taxonomy" id="3028027"/>
    <lineage>
        <taxon>Eukaryota</taxon>
        <taxon>Rhodophyta</taxon>
        <taxon>Bangiophyceae</taxon>
        <taxon>Galdieriales</taxon>
        <taxon>Galdieriaceae</taxon>
        <taxon>Galdieria</taxon>
    </lineage>
</organism>
<evidence type="ECO:0000256" key="3">
    <source>
        <dbReference type="ARBA" id="ARBA00022448"/>
    </source>
</evidence>
<feature type="transmembrane region" description="Helical" evidence="8">
    <location>
        <begin position="49"/>
        <end position="71"/>
    </location>
</feature>
<evidence type="ECO:0000256" key="2">
    <source>
        <dbReference type="ARBA" id="ARBA00006939"/>
    </source>
</evidence>
<dbReference type="InterPro" id="IPR003689">
    <property type="entry name" value="ZIP"/>
</dbReference>
<comment type="caution">
    <text evidence="9">The sequence shown here is derived from an EMBL/GenBank/DDBJ whole genome shotgun (WGS) entry which is preliminary data.</text>
</comment>
<dbReference type="PANTHER" id="PTHR11040">
    <property type="entry name" value="ZINC/IRON TRANSPORTER"/>
    <property type="match status" value="1"/>
</dbReference>
<sequence length="326" mass="35048">MSSCYSTQVSDYNQPAHIGALFTILVTSCIGTCLPIVAKRYPWLRHLSIVLDAGRAFGTGVVIATGFVHMLPPAITNLSSQCLPYFFTNTYNSLGAAIALAAALSIELLEISSTVILNRMISKQKGESTQAEELSGNPNGPSGDIENLVLLDQHSSYESTIATASGYKLKMLVIIFEMGVAFHSVIIGLNLGVSTGSTFRTLFAALVFHQFFEGFAVGTTVSEAQFGTWTTIVMVLCYSLETPIGISIGIGIAHTYQENSSASLLTRGILDAISGGILIYTGLVELLTYWFTRNSNFLRRKAIPIFSIVGFVWLGAICMAIIGAWA</sequence>
<dbReference type="AlphaFoldDB" id="A0AAV9II81"/>
<evidence type="ECO:0000256" key="8">
    <source>
        <dbReference type="RuleBase" id="RU362088"/>
    </source>
</evidence>
<comment type="subcellular location">
    <subcellularLocation>
        <location evidence="1 8">Membrane</location>
        <topology evidence="1 8">Multi-pass membrane protein</topology>
    </subcellularLocation>
</comment>
<dbReference type="Pfam" id="PF02535">
    <property type="entry name" value="Zip"/>
    <property type="match status" value="1"/>
</dbReference>
<feature type="transmembrane region" description="Helical" evidence="8">
    <location>
        <begin position="303"/>
        <end position="325"/>
    </location>
</feature>
<dbReference type="NCBIfam" id="TIGR00820">
    <property type="entry name" value="zip"/>
    <property type="match status" value="1"/>
</dbReference>
<feature type="transmembrane region" description="Helical" evidence="8">
    <location>
        <begin position="16"/>
        <end position="37"/>
    </location>
</feature>
<dbReference type="EMBL" id="JANCYU010000046">
    <property type="protein sequence ID" value="KAK4526988.1"/>
    <property type="molecule type" value="Genomic_DNA"/>
</dbReference>
<feature type="transmembrane region" description="Helical" evidence="8">
    <location>
        <begin position="229"/>
        <end position="252"/>
    </location>
</feature>
<keyword evidence="6 8" id="KW-0406">Ion transport</keyword>
<feature type="transmembrane region" description="Helical" evidence="8">
    <location>
        <begin position="272"/>
        <end position="291"/>
    </location>
</feature>
<keyword evidence="10" id="KW-1185">Reference proteome</keyword>
<reference evidence="9 10" key="1">
    <citation type="submission" date="2022-07" db="EMBL/GenBank/DDBJ databases">
        <title>Genome-wide signatures of adaptation to extreme environments.</title>
        <authorList>
            <person name="Cho C.H."/>
            <person name="Yoon H.S."/>
        </authorList>
    </citation>
    <scope>NUCLEOTIDE SEQUENCE [LARGE SCALE GENOMIC DNA]</scope>
    <source>
        <strain evidence="9 10">108.79 E11</strain>
    </source>
</reference>
<dbReference type="PANTHER" id="PTHR11040:SF44">
    <property type="entry name" value="PROTEIN ZNTC-RELATED"/>
    <property type="match status" value="1"/>
</dbReference>
<keyword evidence="7 8" id="KW-0472">Membrane</keyword>
<protein>
    <submittedName>
        <fullName evidence="9">Uncharacterized protein</fullName>
    </submittedName>
</protein>
<evidence type="ECO:0000256" key="5">
    <source>
        <dbReference type="ARBA" id="ARBA00022989"/>
    </source>
</evidence>
<dbReference type="Proteomes" id="UP001300502">
    <property type="component" value="Unassembled WGS sequence"/>
</dbReference>
<feature type="transmembrane region" description="Helical" evidence="8">
    <location>
        <begin position="171"/>
        <end position="193"/>
    </location>
</feature>
<evidence type="ECO:0000256" key="4">
    <source>
        <dbReference type="ARBA" id="ARBA00022692"/>
    </source>
</evidence>
<feature type="transmembrane region" description="Helical" evidence="8">
    <location>
        <begin position="199"/>
        <end position="217"/>
    </location>
</feature>
<keyword evidence="4 8" id="KW-0812">Transmembrane</keyword>
<evidence type="ECO:0000256" key="7">
    <source>
        <dbReference type="ARBA" id="ARBA00023136"/>
    </source>
</evidence>
<evidence type="ECO:0000256" key="1">
    <source>
        <dbReference type="ARBA" id="ARBA00004141"/>
    </source>
</evidence>
<evidence type="ECO:0000256" key="6">
    <source>
        <dbReference type="ARBA" id="ARBA00023065"/>
    </source>
</evidence>